<name>H8FRW2_MAGML</name>
<dbReference type="InterPro" id="IPR001932">
    <property type="entry name" value="PPM-type_phosphatase-like_dom"/>
</dbReference>
<dbReference type="AlphaFoldDB" id="H8FRW2"/>
<organism evidence="4 5">
    <name type="scientific">Magnetospirillum molischianum DSM 120</name>
    <dbReference type="NCBI Taxonomy" id="1150626"/>
    <lineage>
        <taxon>Bacteria</taxon>
        <taxon>Pseudomonadati</taxon>
        <taxon>Pseudomonadota</taxon>
        <taxon>Alphaproteobacteria</taxon>
        <taxon>Rhodospirillales</taxon>
        <taxon>Rhodospirillaceae</taxon>
        <taxon>Magnetospirillum</taxon>
    </lineage>
</organism>
<dbReference type="SMART" id="SM00065">
    <property type="entry name" value="GAF"/>
    <property type="match status" value="1"/>
</dbReference>
<feature type="region of interest" description="Disordered" evidence="2">
    <location>
        <begin position="1"/>
        <end position="22"/>
    </location>
</feature>
<dbReference type="Gene3D" id="3.30.450.40">
    <property type="match status" value="1"/>
</dbReference>
<dbReference type="GO" id="GO:0016791">
    <property type="term" value="F:phosphatase activity"/>
    <property type="evidence" value="ECO:0007669"/>
    <property type="project" value="TreeGrafter"/>
</dbReference>
<dbReference type="eggNOG" id="COG2208">
    <property type="taxonomic scope" value="Bacteria"/>
</dbReference>
<dbReference type="SMART" id="SM00331">
    <property type="entry name" value="PP2C_SIG"/>
    <property type="match status" value="1"/>
</dbReference>
<evidence type="ECO:0000256" key="2">
    <source>
        <dbReference type="SAM" id="MobiDB-lite"/>
    </source>
</evidence>
<dbReference type="PANTHER" id="PTHR43156:SF2">
    <property type="entry name" value="STAGE II SPORULATION PROTEIN E"/>
    <property type="match status" value="1"/>
</dbReference>
<gene>
    <name evidence="4" type="ORF">PHAMO_230092</name>
</gene>
<evidence type="ECO:0000313" key="5">
    <source>
        <dbReference type="Proteomes" id="UP000004169"/>
    </source>
</evidence>
<dbReference type="Pfam" id="PF13581">
    <property type="entry name" value="HATPase_c_2"/>
    <property type="match status" value="1"/>
</dbReference>
<protein>
    <submittedName>
        <fullName evidence="4">Serine phosphatase RsbU</fullName>
    </submittedName>
</protein>
<dbReference type="Pfam" id="PF13185">
    <property type="entry name" value="GAF_2"/>
    <property type="match status" value="1"/>
</dbReference>
<dbReference type="Gene3D" id="3.30.565.10">
    <property type="entry name" value="Histidine kinase-like ATPase, C-terminal domain"/>
    <property type="match status" value="1"/>
</dbReference>
<proteinExistence type="predicted"/>
<accession>H8FRW2</accession>
<dbReference type="SUPFAM" id="SSF55874">
    <property type="entry name" value="ATPase domain of HSP90 chaperone/DNA topoisomerase II/histidine kinase"/>
    <property type="match status" value="1"/>
</dbReference>
<dbReference type="InterPro" id="IPR036457">
    <property type="entry name" value="PPM-type-like_dom_sf"/>
</dbReference>
<dbReference type="InterPro" id="IPR036890">
    <property type="entry name" value="HATPase_C_sf"/>
</dbReference>
<dbReference type="InterPro" id="IPR029016">
    <property type="entry name" value="GAF-like_dom_sf"/>
</dbReference>
<dbReference type="SUPFAM" id="SSF55781">
    <property type="entry name" value="GAF domain-like"/>
    <property type="match status" value="1"/>
</dbReference>
<dbReference type="Gene3D" id="3.60.40.10">
    <property type="entry name" value="PPM-type phosphatase domain"/>
    <property type="match status" value="1"/>
</dbReference>
<keyword evidence="1" id="KW-0378">Hydrolase</keyword>
<dbReference type="PROSITE" id="PS51746">
    <property type="entry name" value="PPM_2"/>
    <property type="match status" value="1"/>
</dbReference>
<sequence length="567" mass="59574">MSRHDGAMLPPDPSGAAGDGPSRHLDLIAEMMAAFARSQDVEATLRLGLVRAVERLEAEAGSLFLLEPDGSLRCRASVGPVDVTGLRLAPGTGIVWRTVEANCPQRVGDTGRDPDFAPTIDDATGFITRSILCAPVAAGPERLGAIELFNKRGGHPFSDADLGLLQALTASAALAMINARLLASLAEQEMMQRDLELAAEIQRAMLPPLQGEDSPVHGVNLPARGVSGDFYEIVPLPDGRIAFAIGDVAGKGMKAALLMARTASLFRCLVKREDGPGRVLAAIESELHETRLAGTFVTMVAGLLDVDTGRVVLANAGHEPPVLYAKGRFVEIEGGMPPLGIDPRLFADGVPETVVDLDGGALYLFTDGLTEARGVVGGVMLGAAGVLGLLDAFTAMSAAERLQTVLHALGGAVTLRDDVTLMVVEDRTRPPSSAVQRLFPARPEVLAEIRATVAAALAGIGGGAEVVEACVLATDEACQNIIRHAYKGGEGDIVLHVSREDDSVVIRLMDFAPPVDPSKIVSRPLDDVRPGGLGTHLMRSVMDTVGFRPPPMGIGNLLEMVKRIESP</sequence>
<evidence type="ECO:0000256" key="1">
    <source>
        <dbReference type="ARBA" id="ARBA00022801"/>
    </source>
</evidence>
<dbReference type="eggNOG" id="COG2203">
    <property type="taxonomic scope" value="Bacteria"/>
</dbReference>
<dbReference type="InterPro" id="IPR003594">
    <property type="entry name" value="HATPase_dom"/>
</dbReference>
<dbReference type="Pfam" id="PF07228">
    <property type="entry name" value="SpoIIE"/>
    <property type="match status" value="1"/>
</dbReference>
<evidence type="ECO:0000313" key="4">
    <source>
        <dbReference type="EMBL" id="CCG41100.1"/>
    </source>
</evidence>
<dbReference type="InterPro" id="IPR003018">
    <property type="entry name" value="GAF"/>
</dbReference>
<dbReference type="Proteomes" id="UP000004169">
    <property type="component" value="Unassembled WGS sequence"/>
</dbReference>
<dbReference type="eggNOG" id="COG2172">
    <property type="taxonomic scope" value="Bacteria"/>
</dbReference>
<feature type="domain" description="PPM-type phosphatase" evidence="3">
    <location>
        <begin position="209"/>
        <end position="426"/>
    </location>
</feature>
<reference evidence="4 5" key="1">
    <citation type="journal article" date="2012" name="J. Bacteriol.">
        <title>Draft Genome Sequence of the Purple Photosynthetic Bacterium Phaeospirillum molischianum DSM120, a Particularly Versatile Bacterium.</title>
        <authorList>
            <person name="Duquesne K."/>
            <person name="Prima V."/>
            <person name="Ji B."/>
            <person name="Rouy Z."/>
            <person name="Medigue C."/>
            <person name="Talla E."/>
            <person name="Sturgis J.N."/>
        </authorList>
    </citation>
    <scope>NUCLEOTIDE SEQUENCE [LARGE SCALE GENOMIC DNA]</scope>
    <source>
        <strain evidence="5">DSM120</strain>
    </source>
</reference>
<dbReference type="STRING" id="1150626.PHAMO_230092"/>
<dbReference type="PANTHER" id="PTHR43156">
    <property type="entry name" value="STAGE II SPORULATION PROTEIN E-RELATED"/>
    <property type="match status" value="1"/>
</dbReference>
<dbReference type="EMBL" id="CAHP01000016">
    <property type="protein sequence ID" value="CCG41100.1"/>
    <property type="molecule type" value="Genomic_DNA"/>
</dbReference>
<dbReference type="InterPro" id="IPR052016">
    <property type="entry name" value="Bact_Sigma-Reg"/>
</dbReference>
<dbReference type="CDD" id="cd16936">
    <property type="entry name" value="HATPase_RsbW-like"/>
    <property type="match status" value="1"/>
</dbReference>
<keyword evidence="5" id="KW-1185">Reference proteome</keyword>
<evidence type="ECO:0000259" key="3">
    <source>
        <dbReference type="PROSITE" id="PS51746"/>
    </source>
</evidence>
<comment type="caution">
    <text evidence="4">The sequence shown here is derived from an EMBL/GenBank/DDBJ whole genome shotgun (WGS) entry which is preliminary data.</text>
</comment>